<sequence length="65" mass="7417">MEKNRNYFSIVPRSKKGMGIGDIYPVVLTIVLVAILIAIGLGIGFMLLRWLRKKKSKINEEKEVK</sequence>
<accession>X0Z2X2</accession>
<keyword evidence="1" id="KW-0472">Membrane</keyword>
<proteinExistence type="predicted"/>
<keyword evidence="1" id="KW-0812">Transmembrane</keyword>
<dbReference type="EMBL" id="BART01009126">
    <property type="protein sequence ID" value="GAG63319.1"/>
    <property type="molecule type" value="Genomic_DNA"/>
</dbReference>
<feature type="transmembrane region" description="Helical" evidence="1">
    <location>
        <begin position="23"/>
        <end position="48"/>
    </location>
</feature>
<protein>
    <submittedName>
        <fullName evidence="2">Uncharacterized protein</fullName>
    </submittedName>
</protein>
<gene>
    <name evidence="2" type="ORF">S01H4_20315</name>
</gene>
<organism evidence="2">
    <name type="scientific">marine sediment metagenome</name>
    <dbReference type="NCBI Taxonomy" id="412755"/>
    <lineage>
        <taxon>unclassified sequences</taxon>
        <taxon>metagenomes</taxon>
        <taxon>ecological metagenomes</taxon>
    </lineage>
</organism>
<name>X0Z2X2_9ZZZZ</name>
<reference evidence="2" key="1">
    <citation type="journal article" date="2014" name="Front. Microbiol.">
        <title>High frequency of phylogenetically diverse reductive dehalogenase-homologous genes in deep subseafloor sedimentary metagenomes.</title>
        <authorList>
            <person name="Kawai M."/>
            <person name="Futagami T."/>
            <person name="Toyoda A."/>
            <person name="Takaki Y."/>
            <person name="Nishi S."/>
            <person name="Hori S."/>
            <person name="Arai W."/>
            <person name="Tsubouchi T."/>
            <person name="Morono Y."/>
            <person name="Uchiyama I."/>
            <person name="Ito T."/>
            <person name="Fujiyama A."/>
            <person name="Inagaki F."/>
            <person name="Takami H."/>
        </authorList>
    </citation>
    <scope>NUCLEOTIDE SEQUENCE</scope>
    <source>
        <strain evidence="2">Expedition CK06-06</strain>
    </source>
</reference>
<evidence type="ECO:0000313" key="2">
    <source>
        <dbReference type="EMBL" id="GAG63319.1"/>
    </source>
</evidence>
<keyword evidence="1" id="KW-1133">Transmembrane helix</keyword>
<comment type="caution">
    <text evidence="2">The sequence shown here is derived from an EMBL/GenBank/DDBJ whole genome shotgun (WGS) entry which is preliminary data.</text>
</comment>
<evidence type="ECO:0000256" key="1">
    <source>
        <dbReference type="SAM" id="Phobius"/>
    </source>
</evidence>
<dbReference type="AlphaFoldDB" id="X0Z2X2"/>